<dbReference type="CDD" id="cd10917">
    <property type="entry name" value="CE4_NodB_like_6s_7s"/>
    <property type="match status" value="1"/>
</dbReference>
<evidence type="ECO:0000259" key="8">
    <source>
        <dbReference type="PROSITE" id="PS51677"/>
    </source>
</evidence>
<comment type="caution">
    <text evidence="9">The sequence shown here is derived from an EMBL/GenBank/DDBJ whole genome shotgun (WGS) entry which is preliminary data.</text>
</comment>
<reference evidence="9 10" key="1">
    <citation type="submission" date="2018-12" db="EMBL/GenBank/DDBJ databases">
        <authorList>
            <person name="Yang Y."/>
        </authorList>
    </citation>
    <scope>NUCLEOTIDE SEQUENCE [LARGE SCALE GENOMIC DNA]</scope>
    <source>
        <strain evidence="9 10">GSF71</strain>
    </source>
</reference>
<evidence type="ECO:0000256" key="2">
    <source>
        <dbReference type="ARBA" id="ARBA00010973"/>
    </source>
</evidence>
<evidence type="ECO:0000313" key="9">
    <source>
        <dbReference type="EMBL" id="RUQ66330.1"/>
    </source>
</evidence>
<dbReference type="InterPro" id="IPR050248">
    <property type="entry name" value="Polysacc_deacetylase_ArnD"/>
</dbReference>
<dbReference type="Proteomes" id="UP000280346">
    <property type="component" value="Unassembled WGS sequence"/>
</dbReference>
<dbReference type="GO" id="GO:0046872">
    <property type="term" value="F:metal ion binding"/>
    <property type="evidence" value="ECO:0007669"/>
    <property type="project" value="UniProtKB-KW"/>
</dbReference>
<dbReference type="GO" id="GO:0016810">
    <property type="term" value="F:hydrolase activity, acting on carbon-nitrogen (but not peptide) bonds"/>
    <property type="evidence" value="ECO:0007669"/>
    <property type="project" value="InterPro"/>
</dbReference>
<feature type="chain" id="PRO_5019508813" description="Chitooligosaccharide deacetylase" evidence="7">
    <location>
        <begin position="28"/>
        <end position="266"/>
    </location>
</feature>
<name>A0A433J3G6_9PROT</name>
<evidence type="ECO:0000256" key="5">
    <source>
        <dbReference type="ARBA" id="ARBA00022801"/>
    </source>
</evidence>
<evidence type="ECO:0000256" key="3">
    <source>
        <dbReference type="ARBA" id="ARBA00020071"/>
    </source>
</evidence>
<dbReference type="AlphaFoldDB" id="A0A433J3G6"/>
<proteinExistence type="inferred from homology"/>
<dbReference type="InterPro" id="IPR002509">
    <property type="entry name" value="NODB_dom"/>
</dbReference>
<dbReference type="RefSeq" id="WP_127002167.1">
    <property type="nucleotide sequence ID" value="NZ_JBNPXW010000019.1"/>
</dbReference>
<dbReference type="PANTHER" id="PTHR10587:SF133">
    <property type="entry name" value="CHITIN DEACETYLASE 1-RELATED"/>
    <property type="match status" value="1"/>
</dbReference>
<keyword evidence="7" id="KW-0732">Signal</keyword>
<dbReference type="PROSITE" id="PS51677">
    <property type="entry name" value="NODB"/>
    <property type="match status" value="1"/>
</dbReference>
<keyword evidence="5" id="KW-0378">Hydrolase</keyword>
<evidence type="ECO:0000256" key="4">
    <source>
        <dbReference type="ARBA" id="ARBA00022723"/>
    </source>
</evidence>
<evidence type="ECO:0000313" key="10">
    <source>
        <dbReference type="Proteomes" id="UP000280346"/>
    </source>
</evidence>
<dbReference type="OrthoDB" id="5291101at2"/>
<feature type="signal peptide" evidence="7">
    <location>
        <begin position="1"/>
        <end position="27"/>
    </location>
</feature>
<keyword evidence="10" id="KW-1185">Reference proteome</keyword>
<dbReference type="PANTHER" id="PTHR10587">
    <property type="entry name" value="GLYCOSYL TRANSFERASE-RELATED"/>
    <property type="match status" value="1"/>
</dbReference>
<dbReference type="GO" id="GO:0005975">
    <property type="term" value="P:carbohydrate metabolic process"/>
    <property type="evidence" value="ECO:0007669"/>
    <property type="project" value="InterPro"/>
</dbReference>
<evidence type="ECO:0000256" key="1">
    <source>
        <dbReference type="ARBA" id="ARBA00003236"/>
    </source>
</evidence>
<dbReference type="Pfam" id="PF01522">
    <property type="entry name" value="Polysacc_deac_1"/>
    <property type="match status" value="1"/>
</dbReference>
<comment type="similarity">
    <text evidence="2">Belongs to the polysaccharide deacetylase family.</text>
</comment>
<comment type="function">
    <text evidence="1">Is involved in generating a small heat-stable compound (Nod), an acylated oligomer of N-acetylglucosamine, that stimulates mitosis in various plant protoplasts.</text>
</comment>
<evidence type="ECO:0000256" key="7">
    <source>
        <dbReference type="SAM" id="SignalP"/>
    </source>
</evidence>
<dbReference type="Gene3D" id="3.20.20.370">
    <property type="entry name" value="Glycoside hydrolase/deacetylase"/>
    <property type="match status" value="1"/>
</dbReference>
<accession>A0A433J3G6</accession>
<dbReference type="EMBL" id="RZIJ01000021">
    <property type="protein sequence ID" value="RUQ66330.1"/>
    <property type="molecule type" value="Genomic_DNA"/>
</dbReference>
<evidence type="ECO:0000256" key="6">
    <source>
        <dbReference type="ARBA" id="ARBA00032976"/>
    </source>
</evidence>
<dbReference type="InterPro" id="IPR011330">
    <property type="entry name" value="Glyco_hydro/deAcase_b/a-brl"/>
</dbReference>
<feature type="domain" description="NodB homology" evidence="8">
    <location>
        <begin position="65"/>
        <end position="240"/>
    </location>
</feature>
<organism evidence="9 10">
    <name type="scientific">Azospirillum doebereinerae</name>
    <dbReference type="NCBI Taxonomy" id="92933"/>
    <lineage>
        <taxon>Bacteria</taxon>
        <taxon>Pseudomonadati</taxon>
        <taxon>Pseudomonadota</taxon>
        <taxon>Alphaproteobacteria</taxon>
        <taxon>Rhodospirillales</taxon>
        <taxon>Azospirillaceae</taxon>
        <taxon>Azospirillum</taxon>
    </lineage>
</organism>
<dbReference type="SUPFAM" id="SSF88713">
    <property type="entry name" value="Glycoside hydrolase/deacetylase"/>
    <property type="match status" value="1"/>
</dbReference>
<sequence length="266" mass="28410">MPAEPTIHRAALGAVIALAVASLPAAAQPRSHTATHGYAPFATEHLLPGAALDLGDVDRESPFARVVALTIDDGPDPNDLRILEILRRHGAKATFFCIGGKVMQHRDIALALAASGNEVGSHSQTHPMMTDLPAAQRDRNLGKANAALAGAGIHPAWFRPPYGDFDETVTALAQAHGLQTVLWTVDSQDWKGLGTDAIVQRVTERLAPGAVVLMHSTKPASLQALSRILEDGERKGYRFVTMTEWQEAMRLAVATPLAMLHPSPAK</sequence>
<protein>
    <recommendedName>
        <fullName evidence="3">Chitooligosaccharide deacetylase</fullName>
    </recommendedName>
    <alternativeName>
        <fullName evidence="6">Nodulation protein B</fullName>
    </alternativeName>
</protein>
<gene>
    <name evidence="9" type="ORF">EJ913_22705</name>
</gene>
<keyword evidence="4" id="KW-0479">Metal-binding</keyword>
<dbReference type="GO" id="GO:0016020">
    <property type="term" value="C:membrane"/>
    <property type="evidence" value="ECO:0007669"/>
    <property type="project" value="TreeGrafter"/>
</dbReference>